<dbReference type="RefSeq" id="WP_085495512.1">
    <property type="nucleotide sequence ID" value="NZ_FXAZ01000004.1"/>
</dbReference>
<organism evidence="11 12">
    <name type="scientific">Paenibacillus aquistagni</name>
    <dbReference type="NCBI Taxonomy" id="1852522"/>
    <lineage>
        <taxon>Bacteria</taxon>
        <taxon>Bacillati</taxon>
        <taxon>Bacillota</taxon>
        <taxon>Bacilli</taxon>
        <taxon>Bacillales</taxon>
        <taxon>Paenibacillaceae</taxon>
        <taxon>Paenibacillus</taxon>
    </lineage>
</organism>
<gene>
    <name evidence="11" type="ORF">SAMN06295960_3094</name>
</gene>
<name>A0A1X7LA49_9BACL</name>
<keyword evidence="4 8" id="KW-0812">Transmembrane</keyword>
<dbReference type="GO" id="GO:0055085">
    <property type="term" value="P:transmembrane transport"/>
    <property type="evidence" value="ECO:0007669"/>
    <property type="project" value="InterPro"/>
</dbReference>
<dbReference type="AlphaFoldDB" id="A0A1X7LA49"/>
<keyword evidence="6 8" id="KW-0472">Membrane</keyword>
<dbReference type="NCBIfam" id="NF045474">
    <property type="entry name" value="Opp2C"/>
    <property type="match status" value="1"/>
</dbReference>
<feature type="transmembrane region" description="Helical" evidence="8">
    <location>
        <begin position="200"/>
        <end position="226"/>
    </location>
</feature>
<dbReference type="PANTHER" id="PTHR43386:SF1">
    <property type="entry name" value="D,D-DIPEPTIDE TRANSPORT SYSTEM PERMEASE PROTEIN DDPC-RELATED"/>
    <property type="match status" value="1"/>
</dbReference>
<dbReference type="InterPro" id="IPR050366">
    <property type="entry name" value="BP-dependent_transpt_permease"/>
</dbReference>
<feature type="transmembrane region" description="Helical" evidence="8">
    <location>
        <begin position="127"/>
        <end position="152"/>
    </location>
</feature>
<dbReference type="SUPFAM" id="SSF161098">
    <property type="entry name" value="MetI-like"/>
    <property type="match status" value="1"/>
</dbReference>
<evidence type="ECO:0000313" key="11">
    <source>
        <dbReference type="EMBL" id="SMG50162.1"/>
    </source>
</evidence>
<dbReference type="PANTHER" id="PTHR43386">
    <property type="entry name" value="OLIGOPEPTIDE TRANSPORT SYSTEM PERMEASE PROTEIN APPC"/>
    <property type="match status" value="1"/>
</dbReference>
<keyword evidence="12" id="KW-1185">Reference proteome</keyword>
<dbReference type="Gene3D" id="1.10.3720.10">
    <property type="entry name" value="MetI-like"/>
    <property type="match status" value="1"/>
</dbReference>
<feature type="transmembrane region" description="Helical" evidence="8">
    <location>
        <begin position="20"/>
        <end position="39"/>
    </location>
</feature>
<protein>
    <submittedName>
        <fullName evidence="11">Peptide/nickel transport system permease protein/nickel transport system permease protein</fullName>
    </submittedName>
</protein>
<evidence type="ECO:0000259" key="10">
    <source>
        <dbReference type="PROSITE" id="PS50928"/>
    </source>
</evidence>
<evidence type="ECO:0000313" key="12">
    <source>
        <dbReference type="Proteomes" id="UP000193834"/>
    </source>
</evidence>
<dbReference type="InterPro" id="IPR000515">
    <property type="entry name" value="MetI-like"/>
</dbReference>
<comment type="subcellular location">
    <subcellularLocation>
        <location evidence="1 8">Cell membrane</location>
        <topology evidence="1 8">Multi-pass membrane protein</topology>
    </subcellularLocation>
</comment>
<evidence type="ECO:0000256" key="9">
    <source>
        <dbReference type="SAM" id="MobiDB-lite"/>
    </source>
</evidence>
<evidence type="ECO:0000256" key="6">
    <source>
        <dbReference type="ARBA" id="ARBA00023136"/>
    </source>
</evidence>
<evidence type="ECO:0000256" key="5">
    <source>
        <dbReference type="ARBA" id="ARBA00022989"/>
    </source>
</evidence>
<dbReference type="CDD" id="cd06261">
    <property type="entry name" value="TM_PBP2"/>
    <property type="match status" value="1"/>
</dbReference>
<feature type="region of interest" description="Disordered" evidence="9">
    <location>
        <begin position="282"/>
        <end position="310"/>
    </location>
</feature>
<dbReference type="GO" id="GO:0005886">
    <property type="term" value="C:plasma membrane"/>
    <property type="evidence" value="ECO:0007669"/>
    <property type="project" value="UniProtKB-SubCell"/>
</dbReference>
<dbReference type="STRING" id="1852522.SAMN06295960_3094"/>
<evidence type="ECO:0000256" key="4">
    <source>
        <dbReference type="ARBA" id="ARBA00022692"/>
    </source>
</evidence>
<dbReference type="Proteomes" id="UP000193834">
    <property type="component" value="Unassembled WGS sequence"/>
</dbReference>
<evidence type="ECO:0000256" key="2">
    <source>
        <dbReference type="ARBA" id="ARBA00022448"/>
    </source>
</evidence>
<evidence type="ECO:0000256" key="8">
    <source>
        <dbReference type="RuleBase" id="RU363032"/>
    </source>
</evidence>
<dbReference type="InterPro" id="IPR053385">
    <property type="entry name" value="ABC_transport_permease"/>
</dbReference>
<sequence length="310" mass="33664">MMRERALAVSRSSGHMTMAIAGTIVVLGAAAAIFAPYLAPHDPYEVDIVNKLQGSSWSYPLGTDHLGRCVLSRLLFGMRVSLGASSLCIALTFVISLVLGMASGYVGGWFDQLLMRVCDVLLAFPKLILALALVGTLGAGMSNLILAIVIVQWVSYARIIRGMVQSLKTQDYILAARLAGTSHARILLRHIAPFVLPQMVILLAVDLGKVILLISEFSFLGLGVQAPAAEWGMMINDSRPYMLDHPALMLYPGLMIFVTVMAFNKLGDGFRDQLDVQAANKGRGWKRNGSGSSRFIRSKSKHSALDKQQM</sequence>
<comment type="similarity">
    <text evidence="7">Belongs to the binding-protein-dependent transport system permease family. OppBC subfamily.</text>
</comment>
<feature type="transmembrane region" description="Helical" evidence="8">
    <location>
        <begin position="82"/>
        <end position="106"/>
    </location>
</feature>
<dbReference type="InterPro" id="IPR035906">
    <property type="entry name" value="MetI-like_sf"/>
</dbReference>
<reference evidence="11 12" key="1">
    <citation type="submission" date="2017-04" db="EMBL/GenBank/DDBJ databases">
        <authorList>
            <person name="Afonso C.L."/>
            <person name="Miller P.J."/>
            <person name="Scott M.A."/>
            <person name="Spackman E."/>
            <person name="Goraichik I."/>
            <person name="Dimitrov K.M."/>
            <person name="Suarez D.L."/>
            <person name="Swayne D.E."/>
        </authorList>
    </citation>
    <scope>NUCLEOTIDE SEQUENCE [LARGE SCALE GENOMIC DNA]</scope>
    <source>
        <strain evidence="11 12">11</strain>
    </source>
</reference>
<keyword evidence="3" id="KW-1003">Cell membrane</keyword>
<accession>A0A1X7LA49</accession>
<feature type="domain" description="ABC transmembrane type-1" evidence="10">
    <location>
        <begin position="82"/>
        <end position="267"/>
    </location>
</feature>
<keyword evidence="5 8" id="KW-1133">Transmembrane helix</keyword>
<evidence type="ECO:0000256" key="7">
    <source>
        <dbReference type="ARBA" id="ARBA00024202"/>
    </source>
</evidence>
<evidence type="ECO:0000256" key="1">
    <source>
        <dbReference type="ARBA" id="ARBA00004651"/>
    </source>
</evidence>
<dbReference type="PROSITE" id="PS50928">
    <property type="entry name" value="ABC_TM1"/>
    <property type="match status" value="1"/>
</dbReference>
<feature type="transmembrane region" description="Helical" evidence="8">
    <location>
        <begin position="246"/>
        <end position="263"/>
    </location>
</feature>
<evidence type="ECO:0000256" key="3">
    <source>
        <dbReference type="ARBA" id="ARBA00022475"/>
    </source>
</evidence>
<keyword evidence="2 8" id="KW-0813">Transport</keyword>
<dbReference type="EMBL" id="FXAZ01000004">
    <property type="protein sequence ID" value="SMG50162.1"/>
    <property type="molecule type" value="Genomic_DNA"/>
</dbReference>
<dbReference type="Pfam" id="PF00528">
    <property type="entry name" value="BPD_transp_1"/>
    <property type="match status" value="1"/>
</dbReference>
<proteinExistence type="inferred from homology"/>